<accession>A0A3M8BXC0</accession>
<reference evidence="3 4" key="1">
    <citation type="submission" date="2018-10" db="EMBL/GenBank/DDBJ databases">
        <title>Phylogenomics of Brevibacillus.</title>
        <authorList>
            <person name="Dunlap C."/>
        </authorList>
    </citation>
    <scope>NUCLEOTIDE SEQUENCE [LARGE SCALE GENOMIC DNA]</scope>
    <source>
        <strain evidence="3 4">JCM 12215</strain>
    </source>
</reference>
<protein>
    <submittedName>
        <fullName evidence="3">NAD-dependent epimerase/dehydratase family protein</fullName>
    </submittedName>
</protein>
<dbReference type="OrthoDB" id="9771073at2"/>
<evidence type="ECO:0000313" key="4">
    <source>
        <dbReference type="Proteomes" id="UP000282028"/>
    </source>
</evidence>
<dbReference type="SUPFAM" id="SSF51735">
    <property type="entry name" value="NAD(P)-binding Rossmann-fold domains"/>
    <property type="match status" value="1"/>
</dbReference>
<dbReference type="AlphaFoldDB" id="A0A3M8BXC0"/>
<name>A0A3M8BXC0_9BACL</name>
<comment type="caution">
    <text evidence="3">The sequence shown here is derived from an EMBL/GenBank/DDBJ whole genome shotgun (WGS) entry which is preliminary data.</text>
</comment>
<gene>
    <name evidence="3" type="ORF">EDM52_21550</name>
</gene>
<dbReference type="PANTHER" id="PTHR43000">
    <property type="entry name" value="DTDP-D-GLUCOSE 4,6-DEHYDRATASE-RELATED"/>
    <property type="match status" value="1"/>
</dbReference>
<evidence type="ECO:0000313" key="3">
    <source>
        <dbReference type="EMBL" id="RNB68070.1"/>
    </source>
</evidence>
<dbReference type="InterPro" id="IPR036291">
    <property type="entry name" value="NAD(P)-bd_dom_sf"/>
</dbReference>
<sequence length="304" mass="34276">MRVLVTGATGFLGSHLVKALLHDGHDVHILKRRDSNCWRLADVQSELYSHNREETKIDRLFQEGGGYDAVMHAATSYGRNGESYRAVLEANVALPLQLLEACIRYETPLFFNTDTFSNTAQGSIERLIGYHLTKRHFLEWGQHLVKTASIHFVNMRLEHLYGPADSPDKFIPYVVKSCLENHMELPLTAGEQKRDFIHVQDAVRAYVLLLRQGVKMPTSFSEFQVGSGTATPIKTLVHSIHAMTGSTTCLRFGALPYPPQEIMHSQADVEPLQRYGWHSQISLEEGLLSVIEEQGGGKHDHFQK</sequence>
<evidence type="ECO:0000256" key="1">
    <source>
        <dbReference type="ARBA" id="ARBA00007637"/>
    </source>
</evidence>
<comment type="similarity">
    <text evidence="1">Belongs to the NAD(P)-dependent epimerase/dehydratase family.</text>
</comment>
<organism evidence="3 4">
    <name type="scientific">Brevibacillus invocatus</name>
    <dbReference type="NCBI Taxonomy" id="173959"/>
    <lineage>
        <taxon>Bacteria</taxon>
        <taxon>Bacillati</taxon>
        <taxon>Bacillota</taxon>
        <taxon>Bacilli</taxon>
        <taxon>Bacillales</taxon>
        <taxon>Paenibacillaceae</taxon>
        <taxon>Brevibacillus</taxon>
    </lineage>
</organism>
<dbReference type="EMBL" id="RHHR01000047">
    <property type="protein sequence ID" value="RNB68070.1"/>
    <property type="molecule type" value="Genomic_DNA"/>
</dbReference>
<feature type="domain" description="NAD-dependent epimerase/dehydratase" evidence="2">
    <location>
        <begin position="3"/>
        <end position="215"/>
    </location>
</feature>
<dbReference type="Proteomes" id="UP000282028">
    <property type="component" value="Unassembled WGS sequence"/>
</dbReference>
<proteinExistence type="inferred from homology"/>
<dbReference type="Pfam" id="PF01370">
    <property type="entry name" value="Epimerase"/>
    <property type="match status" value="1"/>
</dbReference>
<keyword evidence="4" id="KW-1185">Reference proteome</keyword>
<dbReference type="RefSeq" id="WP_122910991.1">
    <property type="nucleotide sequence ID" value="NZ_CBCSBE010000030.1"/>
</dbReference>
<evidence type="ECO:0000259" key="2">
    <source>
        <dbReference type="Pfam" id="PF01370"/>
    </source>
</evidence>
<dbReference type="InterPro" id="IPR001509">
    <property type="entry name" value="Epimerase_deHydtase"/>
</dbReference>
<dbReference type="Gene3D" id="3.40.50.720">
    <property type="entry name" value="NAD(P)-binding Rossmann-like Domain"/>
    <property type="match status" value="1"/>
</dbReference>